<sequence length="209" mass="24764">MPDHDCISITEKTFDLSLDDTQIDDDDLSGDEQPLNSQILLDNTYDSLRNGKVQNKFKTVITNKADDDRITINRAVNGTIQYNEKKEQGNDHYLCKSLQVLQRISGTDIKINEEETNQISKLIYELSENSELKIQFYEKNYKFLENLYETLQKSNERVKIENKELRTQNESLKLRLDEMKNTRDQDEVVLRQEKEIRGYKRFIKELMER</sequence>
<dbReference type="Proteomes" id="UP000094112">
    <property type="component" value="Unassembled WGS sequence"/>
</dbReference>
<dbReference type="RefSeq" id="XP_019036323.1">
    <property type="nucleotide sequence ID" value="XM_019185219.1"/>
</dbReference>
<protein>
    <submittedName>
        <fullName evidence="2">Uncharacterized protein</fullName>
    </submittedName>
</protein>
<accession>A0A1E3NVG4</accession>
<gene>
    <name evidence="2" type="ORF">WICANDRAFT_81339</name>
</gene>
<name>A0A1E3NVG4_WICAA</name>
<evidence type="ECO:0000256" key="1">
    <source>
        <dbReference type="SAM" id="Coils"/>
    </source>
</evidence>
<feature type="coiled-coil region" evidence="1">
    <location>
        <begin position="127"/>
        <end position="182"/>
    </location>
</feature>
<keyword evidence="1" id="KW-0175">Coiled coil</keyword>
<organism evidence="2 3">
    <name type="scientific">Wickerhamomyces anomalus (strain ATCC 58044 / CBS 1984 / NCYC 433 / NRRL Y-366-8)</name>
    <name type="common">Yeast</name>
    <name type="synonym">Hansenula anomala</name>
    <dbReference type="NCBI Taxonomy" id="683960"/>
    <lineage>
        <taxon>Eukaryota</taxon>
        <taxon>Fungi</taxon>
        <taxon>Dikarya</taxon>
        <taxon>Ascomycota</taxon>
        <taxon>Saccharomycotina</taxon>
        <taxon>Saccharomycetes</taxon>
        <taxon>Phaffomycetales</taxon>
        <taxon>Wickerhamomycetaceae</taxon>
        <taxon>Wickerhamomyces</taxon>
    </lineage>
</organism>
<reference evidence="2 3" key="1">
    <citation type="journal article" date="2016" name="Proc. Natl. Acad. Sci. U.S.A.">
        <title>Comparative genomics of biotechnologically important yeasts.</title>
        <authorList>
            <person name="Riley R."/>
            <person name="Haridas S."/>
            <person name="Wolfe K.H."/>
            <person name="Lopes M.R."/>
            <person name="Hittinger C.T."/>
            <person name="Goeker M."/>
            <person name="Salamov A.A."/>
            <person name="Wisecaver J.H."/>
            <person name="Long T.M."/>
            <person name="Calvey C.H."/>
            <person name="Aerts A.L."/>
            <person name="Barry K.W."/>
            <person name="Choi C."/>
            <person name="Clum A."/>
            <person name="Coughlan A.Y."/>
            <person name="Deshpande S."/>
            <person name="Douglass A.P."/>
            <person name="Hanson S.J."/>
            <person name="Klenk H.-P."/>
            <person name="LaButti K.M."/>
            <person name="Lapidus A."/>
            <person name="Lindquist E.A."/>
            <person name="Lipzen A.M."/>
            <person name="Meier-Kolthoff J.P."/>
            <person name="Ohm R.A."/>
            <person name="Otillar R.P."/>
            <person name="Pangilinan J.L."/>
            <person name="Peng Y."/>
            <person name="Rokas A."/>
            <person name="Rosa C.A."/>
            <person name="Scheuner C."/>
            <person name="Sibirny A.A."/>
            <person name="Slot J.C."/>
            <person name="Stielow J.B."/>
            <person name="Sun H."/>
            <person name="Kurtzman C.P."/>
            <person name="Blackwell M."/>
            <person name="Grigoriev I.V."/>
            <person name="Jeffries T.W."/>
        </authorList>
    </citation>
    <scope>NUCLEOTIDE SEQUENCE [LARGE SCALE GENOMIC DNA]</scope>
    <source>
        <strain evidence="3">ATCC 58044 / CBS 1984 / NCYC 433 / NRRL Y-366-8</strain>
    </source>
</reference>
<keyword evidence="3" id="KW-1185">Reference proteome</keyword>
<dbReference type="GeneID" id="30202465"/>
<dbReference type="EMBL" id="KV454214">
    <property type="protein sequence ID" value="ODQ57116.1"/>
    <property type="molecule type" value="Genomic_DNA"/>
</dbReference>
<evidence type="ECO:0000313" key="3">
    <source>
        <dbReference type="Proteomes" id="UP000094112"/>
    </source>
</evidence>
<dbReference type="OrthoDB" id="3981276at2759"/>
<proteinExistence type="predicted"/>
<dbReference type="AlphaFoldDB" id="A0A1E3NVG4"/>
<evidence type="ECO:0000313" key="2">
    <source>
        <dbReference type="EMBL" id="ODQ57116.1"/>
    </source>
</evidence>